<dbReference type="Proteomes" id="UP001497516">
    <property type="component" value="Chromosome 3"/>
</dbReference>
<evidence type="ECO:0000256" key="1">
    <source>
        <dbReference type="SAM" id="MobiDB-lite"/>
    </source>
</evidence>
<evidence type="ECO:0000313" key="3">
    <source>
        <dbReference type="Proteomes" id="UP001497516"/>
    </source>
</evidence>
<accession>A0AAV2DMU0</accession>
<proteinExistence type="predicted"/>
<evidence type="ECO:0000313" key="2">
    <source>
        <dbReference type="EMBL" id="CAL1375179.1"/>
    </source>
</evidence>
<gene>
    <name evidence="2" type="ORF">LTRI10_LOCUS16995</name>
</gene>
<dbReference type="EMBL" id="OZ034816">
    <property type="protein sequence ID" value="CAL1375179.1"/>
    <property type="molecule type" value="Genomic_DNA"/>
</dbReference>
<feature type="compositionally biased region" description="Polar residues" evidence="1">
    <location>
        <begin position="26"/>
        <end position="35"/>
    </location>
</feature>
<organism evidence="2 3">
    <name type="scientific">Linum trigynum</name>
    <dbReference type="NCBI Taxonomy" id="586398"/>
    <lineage>
        <taxon>Eukaryota</taxon>
        <taxon>Viridiplantae</taxon>
        <taxon>Streptophyta</taxon>
        <taxon>Embryophyta</taxon>
        <taxon>Tracheophyta</taxon>
        <taxon>Spermatophyta</taxon>
        <taxon>Magnoliopsida</taxon>
        <taxon>eudicotyledons</taxon>
        <taxon>Gunneridae</taxon>
        <taxon>Pentapetalae</taxon>
        <taxon>rosids</taxon>
        <taxon>fabids</taxon>
        <taxon>Malpighiales</taxon>
        <taxon>Linaceae</taxon>
        <taxon>Linum</taxon>
    </lineage>
</organism>
<keyword evidence="3" id="KW-1185">Reference proteome</keyword>
<feature type="compositionally biased region" description="Basic and acidic residues" evidence="1">
    <location>
        <begin position="67"/>
        <end position="80"/>
    </location>
</feature>
<feature type="region of interest" description="Disordered" evidence="1">
    <location>
        <begin position="66"/>
        <end position="95"/>
    </location>
</feature>
<protein>
    <submittedName>
        <fullName evidence="2">Uncharacterized protein</fullName>
    </submittedName>
</protein>
<feature type="region of interest" description="Disordered" evidence="1">
    <location>
        <begin position="1"/>
        <end position="41"/>
    </location>
</feature>
<dbReference type="AlphaFoldDB" id="A0AAV2DMU0"/>
<reference evidence="2 3" key="1">
    <citation type="submission" date="2024-04" db="EMBL/GenBank/DDBJ databases">
        <authorList>
            <person name="Fracassetti M."/>
        </authorList>
    </citation>
    <scope>NUCLEOTIDE SEQUENCE [LARGE SCALE GENOMIC DNA]</scope>
</reference>
<sequence length="95" mass="10482">MGSSGNQPGRKPTKRVWRLQKENSQRVKTGTQVTPQKRAGAEIQRVVSKENNGEMSQKRARTLELGGKVDDTASMRKVEVEASAGQKGKQESRTT</sequence>
<name>A0AAV2DMU0_9ROSI</name>